<evidence type="ECO:0000256" key="5">
    <source>
        <dbReference type="ARBA" id="ARBA00023022"/>
    </source>
</evidence>
<feature type="chain" id="PRO_5001518987" evidence="6">
    <location>
        <begin position="22"/>
        <end position="167"/>
    </location>
</feature>
<keyword evidence="6" id="KW-0732">Signal</keyword>
<evidence type="ECO:0000259" key="7">
    <source>
        <dbReference type="PROSITE" id="PS51019"/>
    </source>
</evidence>
<dbReference type="PANTHER" id="PTHR45828:SF33">
    <property type="entry name" value="DOMON DOMAIN-CONTAINING PROTEIN"/>
    <property type="match status" value="1"/>
</dbReference>
<dbReference type="PANTHER" id="PTHR45828">
    <property type="entry name" value="CYTOCHROME B561/FERRIC REDUCTASE TRANSMEMBRANE"/>
    <property type="match status" value="1"/>
</dbReference>
<keyword evidence="2" id="KW-0929">Antimicrobial</keyword>
<feature type="domain" description="Reelin" evidence="7">
    <location>
        <begin position="8"/>
        <end position="167"/>
    </location>
</feature>
<dbReference type="InterPro" id="IPR002861">
    <property type="entry name" value="Reeler_dom"/>
</dbReference>
<comment type="similarity">
    <text evidence="1">Belongs to the insect defense protein family.</text>
</comment>
<dbReference type="Pfam" id="PF02014">
    <property type="entry name" value="Reeler"/>
    <property type="match status" value="1"/>
</dbReference>
<evidence type="ECO:0000256" key="3">
    <source>
        <dbReference type="ARBA" id="ARBA00022588"/>
    </source>
</evidence>
<dbReference type="FunFam" id="2.60.40.4060:FF:000003">
    <property type="entry name" value="Ferric chelate reductase 1"/>
    <property type="match status" value="1"/>
</dbReference>
<dbReference type="VEuPathDB" id="VectorBase:AALFPA_076339"/>
<protein>
    <submittedName>
        <fullName evidence="8">Putative serine protease</fullName>
    </submittedName>
</protein>
<keyword evidence="3" id="KW-0399">Innate immunity</keyword>
<evidence type="ECO:0000313" key="8">
    <source>
        <dbReference type="EMBL" id="JAC08442.1"/>
    </source>
</evidence>
<dbReference type="InterPro" id="IPR042307">
    <property type="entry name" value="Reeler_sf"/>
</dbReference>
<feature type="signal peptide" evidence="6">
    <location>
        <begin position="1"/>
        <end position="21"/>
    </location>
</feature>
<keyword evidence="8" id="KW-0378">Hydrolase</keyword>
<dbReference type="GO" id="GO:0045087">
    <property type="term" value="P:innate immune response"/>
    <property type="evidence" value="ECO:0007669"/>
    <property type="project" value="UniProtKB-KW"/>
</dbReference>
<accession>A0A023EHE8</accession>
<organism evidence="8">
    <name type="scientific">Aedes albopictus</name>
    <name type="common">Asian tiger mosquito</name>
    <name type="synonym">Stegomyia albopicta</name>
    <dbReference type="NCBI Taxonomy" id="7160"/>
    <lineage>
        <taxon>Eukaryota</taxon>
        <taxon>Metazoa</taxon>
        <taxon>Ecdysozoa</taxon>
        <taxon>Arthropoda</taxon>
        <taxon>Hexapoda</taxon>
        <taxon>Insecta</taxon>
        <taxon>Pterygota</taxon>
        <taxon>Neoptera</taxon>
        <taxon>Endopterygota</taxon>
        <taxon>Diptera</taxon>
        <taxon>Nematocera</taxon>
        <taxon>Culicoidea</taxon>
        <taxon>Culicidae</taxon>
        <taxon>Culicinae</taxon>
        <taxon>Aedini</taxon>
        <taxon>Aedes</taxon>
        <taxon>Stegomyia</taxon>
    </lineage>
</organism>
<dbReference type="GO" id="GO:0042832">
    <property type="term" value="P:defense response to protozoan"/>
    <property type="evidence" value="ECO:0007669"/>
    <property type="project" value="UniProtKB-ARBA"/>
</dbReference>
<evidence type="ECO:0000256" key="2">
    <source>
        <dbReference type="ARBA" id="ARBA00022529"/>
    </source>
</evidence>
<dbReference type="CDD" id="cd08544">
    <property type="entry name" value="Reeler"/>
    <property type="match status" value="1"/>
</dbReference>
<dbReference type="AlphaFoldDB" id="A0A023EHE8"/>
<dbReference type="GO" id="GO:0042742">
    <property type="term" value="P:defense response to bacterium"/>
    <property type="evidence" value="ECO:0007669"/>
    <property type="project" value="UniProtKB-KW"/>
</dbReference>
<sequence>MAFRYACLLLTVVLCATPALSYSVGAPLEACADMVPHHHAEPQKSIAPYKIMLGKVQASSGESVTVTVQGNTPQDTIKGLLCQARVGETPVGTFDIPATNEYVQTLDCSNIKKSAVTHKRIATAPNSISFNWIAPDGLDENVKMTCTIVQSGRVFWVKEQADDLRVN</sequence>
<keyword evidence="5" id="KW-0044">Antibiotic</keyword>
<dbReference type="InterPro" id="IPR051237">
    <property type="entry name" value="Ferric-chelate_Red/DefProt"/>
</dbReference>
<evidence type="ECO:0000256" key="6">
    <source>
        <dbReference type="SAM" id="SignalP"/>
    </source>
</evidence>
<name>A0A023EHE8_AEDAL</name>
<evidence type="ECO:0000256" key="1">
    <source>
        <dbReference type="ARBA" id="ARBA00008501"/>
    </source>
</evidence>
<dbReference type="GO" id="GO:0006508">
    <property type="term" value="P:proteolysis"/>
    <property type="evidence" value="ECO:0007669"/>
    <property type="project" value="UniProtKB-KW"/>
</dbReference>
<proteinExistence type="evidence at transcript level"/>
<dbReference type="PROSITE" id="PS51019">
    <property type="entry name" value="REELIN"/>
    <property type="match status" value="1"/>
</dbReference>
<dbReference type="GO" id="GO:0008233">
    <property type="term" value="F:peptidase activity"/>
    <property type="evidence" value="ECO:0007669"/>
    <property type="project" value="UniProtKB-KW"/>
</dbReference>
<reference evidence="8" key="1">
    <citation type="journal article" date="2014" name="PLoS Negl. Trop. Dis.">
        <title>Identification and characterization of seminal fluid proteins in the Asian tiger mosquito, Aedes albopictus.</title>
        <authorList>
            <person name="Boes K.E."/>
            <person name="Ribeiro J.M."/>
            <person name="Wong A."/>
            <person name="Harrington L.C."/>
            <person name="Wolfner M.F."/>
            <person name="Sirot L.K."/>
        </authorList>
    </citation>
    <scope>NUCLEOTIDE SEQUENCE</scope>
    <source>
        <tissue evidence="8">Reproductive organs</tissue>
    </source>
</reference>
<dbReference type="VEuPathDB" id="VectorBase:AALF001478"/>
<dbReference type="Gene3D" id="2.60.40.4060">
    <property type="entry name" value="Reeler domain"/>
    <property type="match status" value="1"/>
</dbReference>
<keyword evidence="4" id="KW-0391">Immunity</keyword>
<keyword evidence="8" id="KW-0645">Protease</keyword>
<dbReference type="GO" id="GO:0016020">
    <property type="term" value="C:membrane"/>
    <property type="evidence" value="ECO:0007669"/>
    <property type="project" value="TreeGrafter"/>
</dbReference>
<dbReference type="EMBL" id="GAPW01005156">
    <property type="protein sequence ID" value="JAC08442.1"/>
    <property type="molecule type" value="mRNA"/>
</dbReference>
<evidence type="ECO:0000256" key="4">
    <source>
        <dbReference type="ARBA" id="ARBA00022859"/>
    </source>
</evidence>
<dbReference type="VEuPathDB" id="VectorBase:AALC636_008179"/>